<evidence type="ECO:0000313" key="2">
    <source>
        <dbReference type="EMBL" id="MED6214062.1"/>
    </source>
</evidence>
<dbReference type="SMART" id="SM00256">
    <property type="entry name" value="FBOX"/>
    <property type="match status" value="1"/>
</dbReference>
<accession>A0ABU6YUI6</accession>
<dbReference type="InterPro" id="IPR036047">
    <property type="entry name" value="F-box-like_dom_sf"/>
</dbReference>
<dbReference type="PANTHER" id="PTHR31672">
    <property type="entry name" value="BNACNNG10540D PROTEIN"/>
    <property type="match status" value="1"/>
</dbReference>
<reference evidence="2 3" key="1">
    <citation type="journal article" date="2023" name="Plants (Basel)">
        <title>Bridging the Gap: Combining Genomics and Transcriptomics Approaches to Understand Stylosanthes scabra, an Orphan Legume from the Brazilian Caatinga.</title>
        <authorList>
            <person name="Ferreira-Neto J.R.C."/>
            <person name="da Silva M.D."/>
            <person name="Binneck E."/>
            <person name="de Melo N.F."/>
            <person name="da Silva R.H."/>
            <person name="de Melo A.L.T.M."/>
            <person name="Pandolfi V."/>
            <person name="Bustamante F.O."/>
            <person name="Brasileiro-Vidal A.C."/>
            <person name="Benko-Iseppon A.M."/>
        </authorList>
    </citation>
    <scope>NUCLEOTIDE SEQUENCE [LARGE SCALE GENOMIC DNA]</scope>
    <source>
        <tissue evidence="2">Leaves</tissue>
    </source>
</reference>
<name>A0ABU6YUI6_9FABA</name>
<dbReference type="EMBL" id="JASCZI010244301">
    <property type="protein sequence ID" value="MED6214062.1"/>
    <property type="molecule type" value="Genomic_DNA"/>
</dbReference>
<organism evidence="2 3">
    <name type="scientific">Stylosanthes scabra</name>
    <dbReference type="NCBI Taxonomy" id="79078"/>
    <lineage>
        <taxon>Eukaryota</taxon>
        <taxon>Viridiplantae</taxon>
        <taxon>Streptophyta</taxon>
        <taxon>Embryophyta</taxon>
        <taxon>Tracheophyta</taxon>
        <taxon>Spermatophyta</taxon>
        <taxon>Magnoliopsida</taxon>
        <taxon>eudicotyledons</taxon>
        <taxon>Gunneridae</taxon>
        <taxon>Pentapetalae</taxon>
        <taxon>rosids</taxon>
        <taxon>fabids</taxon>
        <taxon>Fabales</taxon>
        <taxon>Fabaceae</taxon>
        <taxon>Papilionoideae</taxon>
        <taxon>50 kb inversion clade</taxon>
        <taxon>dalbergioids sensu lato</taxon>
        <taxon>Dalbergieae</taxon>
        <taxon>Pterocarpus clade</taxon>
        <taxon>Stylosanthes</taxon>
    </lineage>
</organism>
<dbReference type="InterPro" id="IPR001810">
    <property type="entry name" value="F-box_dom"/>
</dbReference>
<dbReference type="PANTHER" id="PTHR31672:SF13">
    <property type="entry name" value="F-BOX PROTEIN CPR30-LIKE"/>
    <property type="match status" value="1"/>
</dbReference>
<dbReference type="InterPro" id="IPR050796">
    <property type="entry name" value="SCF_F-box_component"/>
</dbReference>
<comment type="caution">
    <text evidence="2">The sequence shown here is derived from an EMBL/GenBank/DDBJ whole genome shotgun (WGS) entry which is preliminary data.</text>
</comment>
<dbReference type="SUPFAM" id="SSF81383">
    <property type="entry name" value="F-box domain"/>
    <property type="match status" value="1"/>
</dbReference>
<protein>
    <recommendedName>
        <fullName evidence="1">F-box domain-containing protein</fullName>
    </recommendedName>
</protein>
<keyword evidence="3" id="KW-1185">Reference proteome</keyword>
<evidence type="ECO:0000313" key="3">
    <source>
        <dbReference type="Proteomes" id="UP001341840"/>
    </source>
</evidence>
<dbReference type="Gene3D" id="1.20.1280.50">
    <property type="match status" value="1"/>
</dbReference>
<dbReference type="Proteomes" id="UP001341840">
    <property type="component" value="Unassembled WGS sequence"/>
</dbReference>
<feature type="domain" description="F-box" evidence="1">
    <location>
        <begin position="6"/>
        <end position="52"/>
    </location>
</feature>
<dbReference type="Pfam" id="PF00646">
    <property type="entry name" value="F-box"/>
    <property type="match status" value="1"/>
</dbReference>
<sequence>MEKKHRSMNDILPVDLIQRIFLKLPAKQLGRLRRVSRLWHSLISDPHFAQSHLNLQSATPSPSCLFVKASTKAFFGHLDPLNNVSSASASAPVTEVPLPFKTKKHSEFRLMGCCIGFFLLNRETHFLVIWNPLTGSSKRISYFHIVSRSNRDDFMFPADAILYGFGYDDSQDDYLSSSLAGYKPPRASTTLGLLFLKNRFLDYSLFGAPQTPPQTLGCLEALAILWLVLEWSYSLVASLSSFKH</sequence>
<gene>
    <name evidence="2" type="ORF">PIB30_099352</name>
</gene>
<proteinExistence type="predicted"/>
<dbReference type="PROSITE" id="PS50181">
    <property type="entry name" value="FBOX"/>
    <property type="match status" value="1"/>
</dbReference>
<evidence type="ECO:0000259" key="1">
    <source>
        <dbReference type="PROSITE" id="PS50181"/>
    </source>
</evidence>